<accession>A0A4Z0ZY88</accession>
<dbReference type="SUPFAM" id="SSF54637">
    <property type="entry name" value="Thioesterase/thiol ester dehydrase-isomerase"/>
    <property type="match status" value="1"/>
</dbReference>
<evidence type="ECO:0000313" key="2">
    <source>
        <dbReference type="EMBL" id="TGL65105.1"/>
    </source>
</evidence>
<protein>
    <recommendedName>
        <fullName evidence="1">Thioesterase domain-containing protein</fullName>
    </recommendedName>
</protein>
<proteinExistence type="predicted"/>
<sequence length="160" mass="18121">MMMMEFRCMDKHLFQRPAFNDPFPKVEEYYNRSLQLQNFGAEIKFVTDNLLTVTVSHPNELHKGGMGVESVNGAVISYLFDLALGLTAYLIRDPKIQTSVTASLKIRFKKPLITKGIIVYAKVNQTKKNLIDSDVWVFEQNNQIAASANGILMTKTETKS</sequence>
<dbReference type="CDD" id="cd03440">
    <property type="entry name" value="hot_dog"/>
    <property type="match status" value="1"/>
</dbReference>
<keyword evidence="3" id="KW-1185">Reference proteome</keyword>
<dbReference type="AlphaFoldDB" id="A0A4Z0ZY88"/>
<dbReference type="InterPro" id="IPR006683">
    <property type="entry name" value="Thioestr_dom"/>
</dbReference>
<dbReference type="Gene3D" id="3.10.129.10">
    <property type="entry name" value="Hotdog Thioesterase"/>
    <property type="match status" value="1"/>
</dbReference>
<dbReference type="GO" id="GO:0016790">
    <property type="term" value="F:thiolester hydrolase activity"/>
    <property type="evidence" value="ECO:0007669"/>
    <property type="project" value="UniProtKB-ARBA"/>
</dbReference>
<gene>
    <name evidence="2" type="ORF">EHQ62_10985</name>
</gene>
<evidence type="ECO:0000313" key="3">
    <source>
        <dbReference type="Proteomes" id="UP000297567"/>
    </source>
</evidence>
<dbReference type="EMBL" id="RQGH01000026">
    <property type="protein sequence ID" value="TGL65105.1"/>
    <property type="molecule type" value="Genomic_DNA"/>
</dbReference>
<reference evidence="2" key="1">
    <citation type="journal article" date="2019" name="PLoS Negl. Trop. Dis.">
        <title>Revisiting the worldwide diversity of Leptospira species in the environment.</title>
        <authorList>
            <person name="Vincent A.T."/>
            <person name="Schiettekatte O."/>
            <person name="Bourhy P."/>
            <person name="Veyrier F.J."/>
            <person name="Picardeau M."/>
        </authorList>
    </citation>
    <scope>NUCLEOTIDE SEQUENCE [LARGE SCALE GENOMIC DNA]</scope>
    <source>
        <strain evidence="2">201702451</strain>
    </source>
</reference>
<dbReference type="Proteomes" id="UP000297567">
    <property type="component" value="Unassembled WGS sequence"/>
</dbReference>
<name>A0A4Z0ZY88_9LEPT</name>
<dbReference type="InterPro" id="IPR029069">
    <property type="entry name" value="HotDog_dom_sf"/>
</dbReference>
<feature type="domain" description="Thioesterase" evidence="1">
    <location>
        <begin position="71"/>
        <end position="143"/>
    </location>
</feature>
<comment type="caution">
    <text evidence="2">The sequence shown here is derived from an EMBL/GenBank/DDBJ whole genome shotgun (WGS) entry which is preliminary data.</text>
</comment>
<organism evidence="2 3">
    <name type="scientific">Leptospira jelokensis</name>
    <dbReference type="NCBI Taxonomy" id="2484931"/>
    <lineage>
        <taxon>Bacteria</taxon>
        <taxon>Pseudomonadati</taxon>
        <taxon>Spirochaetota</taxon>
        <taxon>Spirochaetia</taxon>
        <taxon>Leptospirales</taxon>
        <taxon>Leptospiraceae</taxon>
        <taxon>Leptospira</taxon>
    </lineage>
</organism>
<evidence type="ECO:0000259" key="1">
    <source>
        <dbReference type="Pfam" id="PF03061"/>
    </source>
</evidence>
<dbReference type="Pfam" id="PF03061">
    <property type="entry name" value="4HBT"/>
    <property type="match status" value="1"/>
</dbReference>